<dbReference type="Pfam" id="PF14223">
    <property type="entry name" value="Retrotran_gag_2"/>
    <property type="match status" value="1"/>
</dbReference>
<protein>
    <submittedName>
        <fullName evidence="2">Uncharacterized protein</fullName>
    </submittedName>
</protein>
<evidence type="ECO:0000313" key="3">
    <source>
        <dbReference type="Proteomes" id="UP001075354"/>
    </source>
</evidence>
<evidence type="ECO:0000313" key="2">
    <source>
        <dbReference type="EMBL" id="KAJ1527448.1"/>
    </source>
</evidence>
<accession>A0AAV7XMP1</accession>
<dbReference type="EMBL" id="JAPTSV010000005">
    <property type="protein sequence ID" value="KAJ1527448.1"/>
    <property type="molecule type" value="Genomic_DNA"/>
</dbReference>
<feature type="signal peptide" evidence="1">
    <location>
        <begin position="1"/>
        <end position="21"/>
    </location>
</feature>
<dbReference type="Proteomes" id="UP001075354">
    <property type="component" value="Chromosome 5"/>
</dbReference>
<comment type="caution">
    <text evidence="2">The sequence shown here is derived from an EMBL/GenBank/DDBJ whole genome shotgun (WGS) entry which is preliminary data.</text>
</comment>
<keyword evidence="1" id="KW-0732">Signal</keyword>
<keyword evidence="3" id="KW-1185">Reference proteome</keyword>
<sequence length="133" mass="15550">MWSSHIRILFASKDLLGLVDGEFTIDEVPPGQEADWKEKDAQAKLYIIQTTAQHIKKHLLPCATSKDMYQKLKRLYEKDSDHQKNLLMEQLYAYKWDNSVSAIDNAGHISNLWRINLMAWGKLSTMWQLCQRL</sequence>
<evidence type="ECO:0000256" key="1">
    <source>
        <dbReference type="SAM" id="SignalP"/>
    </source>
</evidence>
<gene>
    <name evidence="2" type="ORF">ONE63_007428</name>
</gene>
<dbReference type="AlphaFoldDB" id="A0AAV7XMP1"/>
<name>A0AAV7XMP1_9NEOP</name>
<feature type="chain" id="PRO_5043877208" evidence="1">
    <location>
        <begin position="22"/>
        <end position="133"/>
    </location>
</feature>
<organism evidence="2 3">
    <name type="scientific">Megalurothrips usitatus</name>
    <name type="common">bean blossom thrips</name>
    <dbReference type="NCBI Taxonomy" id="439358"/>
    <lineage>
        <taxon>Eukaryota</taxon>
        <taxon>Metazoa</taxon>
        <taxon>Ecdysozoa</taxon>
        <taxon>Arthropoda</taxon>
        <taxon>Hexapoda</taxon>
        <taxon>Insecta</taxon>
        <taxon>Pterygota</taxon>
        <taxon>Neoptera</taxon>
        <taxon>Paraneoptera</taxon>
        <taxon>Thysanoptera</taxon>
        <taxon>Terebrantia</taxon>
        <taxon>Thripoidea</taxon>
        <taxon>Thripidae</taxon>
        <taxon>Megalurothrips</taxon>
    </lineage>
</organism>
<reference evidence="2" key="1">
    <citation type="submission" date="2022-12" db="EMBL/GenBank/DDBJ databases">
        <title>Chromosome-level genome assembly of the bean flower thrips Megalurothrips usitatus.</title>
        <authorList>
            <person name="Ma L."/>
            <person name="Liu Q."/>
            <person name="Li H."/>
            <person name="Cai W."/>
        </authorList>
    </citation>
    <scope>NUCLEOTIDE SEQUENCE</scope>
    <source>
        <strain evidence="2">Cailab_2022a</strain>
    </source>
</reference>
<proteinExistence type="predicted"/>